<dbReference type="FunFam" id="3.30.200.20:FF:000810">
    <property type="entry name" value="L-type lectin-domain containing receptor kinase S.6"/>
    <property type="match status" value="1"/>
</dbReference>
<comment type="caution">
    <text evidence="23">The sequence shown here is derived from an EMBL/GenBank/DDBJ whole genome shotgun (WGS) entry which is preliminary data.</text>
</comment>
<sequence length="691" mass="75492">MPSSSSSCLLFWLHLFLFLDFTLTSLSNPFLPSNNVTLYGDAHRRNSAISLTQERTCSGPSSSSSSLGVGRALYPSQIRFLDADNEATASFSCEFSFSIIQSPLCPFGDGIAFLITSNANSFSLSNGYMGLPGPAFNPKDSFIAVEFDTSSDPSLGDVSDNHIGIDVNTVKSFASVDAASKGIDLKSGRPITAWIEYTDEAKIIQVWASYSQVMPPSPVLVAEIDLSSHFKDYMYVGFSASNGQGSSLHLVDHWRFRTYGSFPSVTSNGSSVGGGDCFICYEEHSKNNIDPPNKGHPHRHRRSRIGEIGLGLIGLAAFIVSIIAALVLAFLILRKKKQEVVDAVVKGKGGQIISRVPGRLSIAEVKAATMGFHGSRIIGQGASATVYKGSLPSGVAVAVKRFNQGGIEYVRNPFITEFATMVGCVRHENLVELQGWCCEGTELVLVYEYMPNGSLDKVLHSAKPSAIVLSWKQRLNIVHGVASALSYLHQECERQIIHRDVKSCNILLDEEFNAKLGDFGLAEVYEHRCLARAATIPAGTMGYLAPEYVYYGVPSVKTDVYSFGVVILEIASGRRPVAEDGTWMVDWVWGFWERGKLFEAIDPRLRGKSNPLEVERMFMVGLACVHPNNEKRPTIEEIGSILEGEAPLPILPARRPILGFQPALPEDFDGTNMLSSWTEDASWMTPKSHFG</sequence>
<dbReference type="CDD" id="cd14066">
    <property type="entry name" value="STKc_IRAK"/>
    <property type="match status" value="1"/>
</dbReference>
<dbReference type="Proteomes" id="UP001141552">
    <property type="component" value="Unassembled WGS sequence"/>
</dbReference>
<evidence type="ECO:0000256" key="12">
    <source>
        <dbReference type="ARBA" id="ARBA00022741"/>
    </source>
</evidence>
<dbReference type="InterPro" id="IPR000719">
    <property type="entry name" value="Prot_kinase_dom"/>
</dbReference>
<evidence type="ECO:0000256" key="1">
    <source>
        <dbReference type="ARBA" id="ARBA00004251"/>
    </source>
</evidence>
<dbReference type="InterPro" id="IPR017441">
    <property type="entry name" value="Protein_kinase_ATP_BS"/>
</dbReference>
<evidence type="ECO:0000256" key="17">
    <source>
        <dbReference type="ARBA" id="ARBA00023170"/>
    </source>
</evidence>
<feature type="signal peptide" evidence="21">
    <location>
        <begin position="1"/>
        <end position="24"/>
    </location>
</feature>
<keyword evidence="10 21" id="KW-0732">Signal</keyword>
<keyword evidence="16 20" id="KW-0472">Membrane</keyword>
<evidence type="ECO:0000256" key="2">
    <source>
        <dbReference type="ARBA" id="ARBA00007606"/>
    </source>
</evidence>
<evidence type="ECO:0000313" key="24">
    <source>
        <dbReference type="Proteomes" id="UP001141552"/>
    </source>
</evidence>
<keyword evidence="13" id="KW-0418">Kinase</keyword>
<dbReference type="SUPFAM" id="SSF56112">
    <property type="entry name" value="Protein kinase-like (PK-like)"/>
    <property type="match status" value="1"/>
</dbReference>
<gene>
    <name evidence="23" type="ORF">Tsubulata_022358</name>
</gene>
<dbReference type="AlphaFoldDB" id="A0A9Q0FRZ6"/>
<dbReference type="InterPro" id="IPR011009">
    <property type="entry name" value="Kinase-like_dom_sf"/>
</dbReference>
<dbReference type="EC" id="2.7.11.1" evidence="5"/>
<dbReference type="Pfam" id="PF00139">
    <property type="entry name" value="Lectin_legB"/>
    <property type="match status" value="1"/>
</dbReference>
<dbReference type="CDD" id="cd06899">
    <property type="entry name" value="lectin_legume_LecRK_Arcelin_ConA"/>
    <property type="match status" value="1"/>
</dbReference>
<evidence type="ECO:0000256" key="8">
    <source>
        <dbReference type="ARBA" id="ARBA00022679"/>
    </source>
</evidence>
<evidence type="ECO:0000256" key="10">
    <source>
        <dbReference type="ARBA" id="ARBA00022729"/>
    </source>
</evidence>
<dbReference type="PROSITE" id="PS00108">
    <property type="entry name" value="PROTEIN_KINASE_ST"/>
    <property type="match status" value="1"/>
</dbReference>
<keyword evidence="12 19" id="KW-0547">Nucleotide-binding</keyword>
<dbReference type="Pfam" id="PF07714">
    <property type="entry name" value="PK_Tyr_Ser-Thr"/>
    <property type="match status" value="1"/>
</dbReference>
<dbReference type="PROSITE" id="PS00307">
    <property type="entry name" value="LECTIN_LEGUME_BETA"/>
    <property type="match status" value="1"/>
</dbReference>
<evidence type="ECO:0000256" key="20">
    <source>
        <dbReference type="SAM" id="Phobius"/>
    </source>
</evidence>
<comment type="similarity">
    <text evidence="4">In the C-terminal section; belongs to the protein kinase superfamily. Ser/Thr protein kinase family.</text>
</comment>
<evidence type="ECO:0000256" key="14">
    <source>
        <dbReference type="ARBA" id="ARBA00022840"/>
    </source>
</evidence>
<evidence type="ECO:0000256" key="7">
    <source>
        <dbReference type="ARBA" id="ARBA00022527"/>
    </source>
</evidence>
<accession>A0A9Q0FRZ6</accession>
<evidence type="ECO:0000256" key="3">
    <source>
        <dbReference type="ARBA" id="ARBA00008536"/>
    </source>
</evidence>
<evidence type="ECO:0000256" key="16">
    <source>
        <dbReference type="ARBA" id="ARBA00023136"/>
    </source>
</evidence>
<dbReference type="SUPFAM" id="SSF49899">
    <property type="entry name" value="Concanavalin A-like lectins/glucanases"/>
    <property type="match status" value="1"/>
</dbReference>
<dbReference type="OrthoDB" id="1856421at2759"/>
<reference evidence="23" key="2">
    <citation type="journal article" date="2023" name="Plants (Basel)">
        <title>Annotation of the Turnera subulata (Passifloraceae) Draft Genome Reveals the S-Locus Evolved after the Divergence of Turneroideae from Passifloroideae in a Stepwise Manner.</title>
        <authorList>
            <person name="Henning P.M."/>
            <person name="Roalson E.H."/>
            <person name="Mir W."/>
            <person name="McCubbin A.G."/>
            <person name="Shore J.S."/>
        </authorList>
    </citation>
    <scope>NUCLEOTIDE SEQUENCE</scope>
    <source>
        <strain evidence="23">F60SS</strain>
    </source>
</reference>
<evidence type="ECO:0000256" key="5">
    <source>
        <dbReference type="ARBA" id="ARBA00012513"/>
    </source>
</evidence>
<organism evidence="23 24">
    <name type="scientific">Turnera subulata</name>
    <dbReference type="NCBI Taxonomy" id="218843"/>
    <lineage>
        <taxon>Eukaryota</taxon>
        <taxon>Viridiplantae</taxon>
        <taxon>Streptophyta</taxon>
        <taxon>Embryophyta</taxon>
        <taxon>Tracheophyta</taxon>
        <taxon>Spermatophyta</taxon>
        <taxon>Magnoliopsida</taxon>
        <taxon>eudicotyledons</taxon>
        <taxon>Gunneridae</taxon>
        <taxon>Pentapetalae</taxon>
        <taxon>rosids</taxon>
        <taxon>fabids</taxon>
        <taxon>Malpighiales</taxon>
        <taxon>Passifloraceae</taxon>
        <taxon>Turnera</taxon>
    </lineage>
</organism>
<feature type="binding site" evidence="19">
    <location>
        <position position="400"/>
    </location>
    <ligand>
        <name>ATP</name>
        <dbReference type="ChEBI" id="CHEBI:30616"/>
    </ligand>
</feature>
<dbReference type="GO" id="GO:0005886">
    <property type="term" value="C:plasma membrane"/>
    <property type="evidence" value="ECO:0007669"/>
    <property type="project" value="UniProtKB-SubCell"/>
</dbReference>
<evidence type="ECO:0000259" key="22">
    <source>
        <dbReference type="PROSITE" id="PS50011"/>
    </source>
</evidence>
<feature type="chain" id="PRO_5040471955" description="non-specific serine/threonine protein kinase" evidence="21">
    <location>
        <begin position="25"/>
        <end position="691"/>
    </location>
</feature>
<evidence type="ECO:0000256" key="4">
    <source>
        <dbReference type="ARBA" id="ARBA00010217"/>
    </source>
</evidence>
<evidence type="ECO:0000256" key="15">
    <source>
        <dbReference type="ARBA" id="ARBA00022989"/>
    </source>
</evidence>
<keyword evidence="24" id="KW-1185">Reference proteome</keyword>
<evidence type="ECO:0000256" key="6">
    <source>
        <dbReference type="ARBA" id="ARBA00022475"/>
    </source>
</evidence>
<dbReference type="FunFam" id="1.10.510.10:FF:000342">
    <property type="entry name" value="L-type lectin-domain containing receptor kinase VIII.1"/>
    <property type="match status" value="1"/>
</dbReference>
<dbReference type="SMART" id="SM00220">
    <property type="entry name" value="S_TKc"/>
    <property type="match status" value="1"/>
</dbReference>
<evidence type="ECO:0000256" key="11">
    <source>
        <dbReference type="ARBA" id="ARBA00022734"/>
    </source>
</evidence>
<dbReference type="InterPro" id="IPR013320">
    <property type="entry name" value="ConA-like_dom_sf"/>
</dbReference>
<name>A0A9Q0FRZ6_9ROSI</name>
<evidence type="ECO:0000256" key="19">
    <source>
        <dbReference type="PROSITE-ProRule" id="PRU10141"/>
    </source>
</evidence>
<dbReference type="PANTHER" id="PTHR27007">
    <property type="match status" value="1"/>
</dbReference>
<protein>
    <recommendedName>
        <fullName evidence="5">non-specific serine/threonine protein kinase</fullName>
        <ecNumber evidence="5">2.7.11.1</ecNumber>
    </recommendedName>
</protein>
<proteinExistence type="inferred from homology"/>
<evidence type="ECO:0000256" key="13">
    <source>
        <dbReference type="ARBA" id="ARBA00022777"/>
    </source>
</evidence>
<evidence type="ECO:0000256" key="18">
    <source>
        <dbReference type="ARBA" id="ARBA00023180"/>
    </source>
</evidence>
<dbReference type="GO" id="GO:0005524">
    <property type="term" value="F:ATP binding"/>
    <property type="evidence" value="ECO:0007669"/>
    <property type="project" value="UniProtKB-UniRule"/>
</dbReference>
<dbReference type="GO" id="GO:0002229">
    <property type="term" value="P:defense response to oomycetes"/>
    <property type="evidence" value="ECO:0007669"/>
    <property type="project" value="UniProtKB-ARBA"/>
</dbReference>
<dbReference type="PROSITE" id="PS50011">
    <property type="entry name" value="PROTEIN_KINASE_DOM"/>
    <property type="match status" value="1"/>
</dbReference>
<feature type="domain" description="Protein kinase" evidence="22">
    <location>
        <begin position="372"/>
        <end position="651"/>
    </location>
</feature>
<comment type="subcellular location">
    <subcellularLocation>
        <location evidence="1">Cell membrane</location>
        <topology evidence="1">Single-pass type I membrane protein</topology>
    </subcellularLocation>
</comment>
<keyword evidence="11" id="KW-0430">Lectin</keyword>
<dbReference type="GO" id="GO:0004674">
    <property type="term" value="F:protein serine/threonine kinase activity"/>
    <property type="evidence" value="ECO:0007669"/>
    <property type="project" value="UniProtKB-KW"/>
</dbReference>
<dbReference type="Gene3D" id="3.30.200.20">
    <property type="entry name" value="Phosphorylase Kinase, domain 1"/>
    <property type="match status" value="1"/>
</dbReference>
<keyword evidence="9 20" id="KW-0812">Transmembrane</keyword>
<keyword evidence="17" id="KW-0675">Receptor</keyword>
<dbReference type="Gene3D" id="1.10.510.10">
    <property type="entry name" value="Transferase(Phosphotransferase) domain 1"/>
    <property type="match status" value="1"/>
</dbReference>
<keyword evidence="14 19" id="KW-0067">ATP-binding</keyword>
<evidence type="ECO:0000256" key="9">
    <source>
        <dbReference type="ARBA" id="ARBA00022692"/>
    </source>
</evidence>
<dbReference type="PROSITE" id="PS00107">
    <property type="entry name" value="PROTEIN_KINASE_ATP"/>
    <property type="match status" value="1"/>
</dbReference>
<feature type="transmembrane region" description="Helical" evidence="20">
    <location>
        <begin position="308"/>
        <end position="333"/>
    </location>
</feature>
<dbReference type="InterPro" id="IPR001245">
    <property type="entry name" value="Ser-Thr/Tyr_kinase_cat_dom"/>
</dbReference>
<dbReference type="Gene3D" id="2.60.120.200">
    <property type="match status" value="1"/>
</dbReference>
<keyword evidence="7" id="KW-0723">Serine/threonine-protein kinase</keyword>
<dbReference type="InterPro" id="IPR019825">
    <property type="entry name" value="Lectin_legB_Mn/Ca_BS"/>
</dbReference>
<evidence type="ECO:0000313" key="23">
    <source>
        <dbReference type="EMBL" id="KAJ4836487.1"/>
    </source>
</evidence>
<keyword evidence="8" id="KW-0808">Transferase</keyword>
<dbReference type="GO" id="GO:0030246">
    <property type="term" value="F:carbohydrate binding"/>
    <property type="evidence" value="ECO:0007669"/>
    <property type="project" value="UniProtKB-KW"/>
</dbReference>
<dbReference type="EMBL" id="JAKUCV010004109">
    <property type="protein sequence ID" value="KAJ4836487.1"/>
    <property type="molecule type" value="Genomic_DNA"/>
</dbReference>
<reference evidence="23" key="1">
    <citation type="submission" date="2022-02" db="EMBL/GenBank/DDBJ databases">
        <authorList>
            <person name="Henning P.M."/>
            <person name="McCubbin A.G."/>
            <person name="Shore J.S."/>
        </authorList>
    </citation>
    <scope>NUCLEOTIDE SEQUENCE</scope>
    <source>
        <strain evidence="23">F60SS</strain>
        <tissue evidence="23">Leaves</tissue>
    </source>
</reference>
<keyword evidence="15 20" id="KW-1133">Transmembrane helix</keyword>
<dbReference type="InterPro" id="IPR001220">
    <property type="entry name" value="Legume_lectin_dom"/>
</dbReference>
<evidence type="ECO:0000256" key="21">
    <source>
        <dbReference type="SAM" id="SignalP"/>
    </source>
</evidence>
<comment type="similarity">
    <text evidence="3">In the N-terminal section; belongs to the leguminous lectin family.</text>
</comment>
<dbReference type="InterPro" id="IPR050528">
    <property type="entry name" value="L-type_Lectin-RKs"/>
</dbReference>
<keyword evidence="6" id="KW-1003">Cell membrane</keyword>
<keyword evidence="18" id="KW-0325">Glycoprotein</keyword>
<comment type="similarity">
    <text evidence="2">Belongs to the leguminous lectin family.</text>
</comment>
<dbReference type="InterPro" id="IPR008271">
    <property type="entry name" value="Ser/Thr_kinase_AS"/>
</dbReference>